<dbReference type="PANTHER" id="PTHR45436:SF5">
    <property type="entry name" value="SENSOR HISTIDINE KINASE TRCS"/>
    <property type="match status" value="1"/>
</dbReference>
<name>A0A9X1Y9U1_9PROT</name>
<keyword evidence="6 12" id="KW-0812">Transmembrane</keyword>
<accession>A0A9X1Y9U1</accession>
<dbReference type="PROSITE" id="PS50109">
    <property type="entry name" value="HIS_KIN"/>
    <property type="match status" value="1"/>
</dbReference>
<evidence type="ECO:0000256" key="5">
    <source>
        <dbReference type="ARBA" id="ARBA00022679"/>
    </source>
</evidence>
<evidence type="ECO:0000256" key="4">
    <source>
        <dbReference type="ARBA" id="ARBA00022553"/>
    </source>
</evidence>
<evidence type="ECO:0000256" key="9">
    <source>
        <dbReference type="ARBA" id="ARBA00023012"/>
    </source>
</evidence>
<evidence type="ECO:0000313" key="15">
    <source>
        <dbReference type="EMBL" id="MCK8786183.1"/>
    </source>
</evidence>
<feature type="domain" description="HAMP" evidence="14">
    <location>
        <begin position="276"/>
        <end position="327"/>
    </location>
</feature>
<feature type="transmembrane region" description="Helical" evidence="12">
    <location>
        <begin position="251"/>
        <end position="276"/>
    </location>
</feature>
<dbReference type="GO" id="GO:0000160">
    <property type="term" value="P:phosphorelay signal transduction system"/>
    <property type="evidence" value="ECO:0007669"/>
    <property type="project" value="UniProtKB-KW"/>
</dbReference>
<protein>
    <recommendedName>
        <fullName evidence="3">histidine kinase</fullName>
        <ecNumber evidence="3">2.7.13.3</ecNumber>
    </recommendedName>
</protein>
<dbReference type="GO" id="GO:0005886">
    <property type="term" value="C:plasma membrane"/>
    <property type="evidence" value="ECO:0007669"/>
    <property type="project" value="TreeGrafter"/>
</dbReference>
<keyword evidence="8 12" id="KW-1133">Transmembrane helix</keyword>
<feature type="compositionally biased region" description="Gly residues" evidence="11">
    <location>
        <begin position="90"/>
        <end position="106"/>
    </location>
</feature>
<dbReference type="EMBL" id="JALPRX010000076">
    <property type="protein sequence ID" value="MCK8786183.1"/>
    <property type="molecule type" value="Genomic_DNA"/>
</dbReference>
<evidence type="ECO:0000256" key="10">
    <source>
        <dbReference type="ARBA" id="ARBA00023136"/>
    </source>
</evidence>
<keyword evidence="16" id="KW-1185">Reference proteome</keyword>
<evidence type="ECO:0000256" key="2">
    <source>
        <dbReference type="ARBA" id="ARBA00004370"/>
    </source>
</evidence>
<evidence type="ECO:0000256" key="1">
    <source>
        <dbReference type="ARBA" id="ARBA00000085"/>
    </source>
</evidence>
<dbReference type="Proteomes" id="UP001139516">
    <property type="component" value="Unassembled WGS sequence"/>
</dbReference>
<feature type="compositionally biased region" description="Low complexity" evidence="11">
    <location>
        <begin position="73"/>
        <end position="89"/>
    </location>
</feature>
<dbReference type="RefSeq" id="WP_248668299.1">
    <property type="nucleotide sequence ID" value="NZ_JALPRX010000076.1"/>
</dbReference>
<dbReference type="EC" id="2.7.13.3" evidence="3"/>
<evidence type="ECO:0000256" key="7">
    <source>
        <dbReference type="ARBA" id="ARBA00022777"/>
    </source>
</evidence>
<evidence type="ECO:0000259" key="13">
    <source>
        <dbReference type="PROSITE" id="PS50109"/>
    </source>
</evidence>
<keyword evidence="4" id="KW-0597">Phosphoprotein</keyword>
<reference evidence="15" key="1">
    <citation type="submission" date="2022-04" db="EMBL/GenBank/DDBJ databases">
        <title>Roseomonas acroporae sp. nov., isolated from coral Acropora digitifera.</title>
        <authorList>
            <person name="Sun H."/>
        </authorList>
    </citation>
    <scope>NUCLEOTIDE SEQUENCE</scope>
    <source>
        <strain evidence="15">NAR14</strain>
    </source>
</reference>
<feature type="domain" description="Histidine kinase" evidence="13">
    <location>
        <begin position="335"/>
        <end position="533"/>
    </location>
</feature>
<evidence type="ECO:0000256" key="8">
    <source>
        <dbReference type="ARBA" id="ARBA00022989"/>
    </source>
</evidence>
<dbReference type="AlphaFoldDB" id="A0A9X1Y9U1"/>
<keyword evidence="10 12" id="KW-0472">Membrane</keyword>
<keyword evidence="5" id="KW-0808">Transferase</keyword>
<dbReference type="InterPro" id="IPR003660">
    <property type="entry name" value="HAMP_dom"/>
</dbReference>
<dbReference type="Pfam" id="PF02518">
    <property type="entry name" value="HATPase_c"/>
    <property type="match status" value="1"/>
</dbReference>
<keyword evidence="9" id="KW-0902">Two-component regulatory system</keyword>
<dbReference type="Gene3D" id="3.30.565.10">
    <property type="entry name" value="Histidine kinase-like ATPase, C-terminal domain"/>
    <property type="match status" value="1"/>
</dbReference>
<organism evidence="15 16">
    <name type="scientific">Roseomonas acroporae</name>
    <dbReference type="NCBI Taxonomy" id="2937791"/>
    <lineage>
        <taxon>Bacteria</taxon>
        <taxon>Pseudomonadati</taxon>
        <taxon>Pseudomonadota</taxon>
        <taxon>Alphaproteobacteria</taxon>
        <taxon>Acetobacterales</taxon>
        <taxon>Roseomonadaceae</taxon>
        <taxon>Roseomonas</taxon>
    </lineage>
</organism>
<comment type="catalytic activity">
    <reaction evidence="1">
        <text>ATP + protein L-histidine = ADP + protein N-phospho-L-histidine.</text>
        <dbReference type="EC" id="2.7.13.3"/>
    </reaction>
</comment>
<dbReference type="InterPro" id="IPR005467">
    <property type="entry name" value="His_kinase_dom"/>
</dbReference>
<evidence type="ECO:0000256" key="6">
    <source>
        <dbReference type="ARBA" id="ARBA00022692"/>
    </source>
</evidence>
<evidence type="ECO:0000256" key="3">
    <source>
        <dbReference type="ARBA" id="ARBA00012438"/>
    </source>
</evidence>
<dbReference type="InterPro" id="IPR036890">
    <property type="entry name" value="HATPase_C_sf"/>
</dbReference>
<dbReference type="PROSITE" id="PS50885">
    <property type="entry name" value="HAMP"/>
    <property type="match status" value="1"/>
</dbReference>
<evidence type="ECO:0000256" key="12">
    <source>
        <dbReference type="SAM" id="Phobius"/>
    </source>
</evidence>
<dbReference type="InterPro" id="IPR003594">
    <property type="entry name" value="HATPase_dom"/>
</dbReference>
<dbReference type="SMART" id="SM00387">
    <property type="entry name" value="HATPase_c"/>
    <property type="match status" value="1"/>
</dbReference>
<evidence type="ECO:0000259" key="14">
    <source>
        <dbReference type="PROSITE" id="PS50885"/>
    </source>
</evidence>
<dbReference type="SUPFAM" id="SSF55874">
    <property type="entry name" value="ATPase domain of HSP90 chaperone/DNA topoisomerase II/histidine kinase"/>
    <property type="match status" value="1"/>
</dbReference>
<sequence>MTHRLLPRSLTLRLALLAAVWSALGLGAAGWFASSIAVRQMQAAFDLRLSSTLDDLAGAVSYEVPAGDRRAHPPAGAPSQGAAAAPGMAGSEGAGSEGAGSEGAGSEGAAPERAAPERAAPERAAPLARPTLRVQLARRRSGTLRAMAGAEFQQPLSGNYWQVTGPPDADGQAVTERSRSLWDADMPRLPAADRPLTAADGARIGEARGPRGEQLRLIERVVELPDAPDRLLLQVAMSRGAMDAEIRRLRWLLALGFGVLGLGLVAAVAAQVVLGLRPLRRVRDRLAALRAGRRERLADAGAPPPTELAPLVAEIDALVEGNRATVERARAHLGNLAHALKTPLAVLRVALEAAPPDLPEARAQAAALDSLLQHHLARARAAALSGAAAADAAPLAVAGEIAAALRRLYADRIDLTVAGDAETRVAVERQDLAEMLGNLMENACKWARGRVAVRVSAAAGGAVVLVEDDGPGLAPGRHAEALARGVRLDEAAPGTGLGLAIVADLAGLYGGRFALGRAPLGGLSARLELPGRRG</sequence>
<evidence type="ECO:0000313" key="16">
    <source>
        <dbReference type="Proteomes" id="UP001139516"/>
    </source>
</evidence>
<comment type="caution">
    <text evidence="15">The sequence shown here is derived from an EMBL/GenBank/DDBJ whole genome shotgun (WGS) entry which is preliminary data.</text>
</comment>
<dbReference type="GO" id="GO:0004673">
    <property type="term" value="F:protein histidine kinase activity"/>
    <property type="evidence" value="ECO:0007669"/>
    <property type="project" value="UniProtKB-EC"/>
</dbReference>
<comment type="subcellular location">
    <subcellularLocation>
        <location evidence="2">Membrane</location>
    </subcellularLocation>
</comment>
<keyword evidence="7 15" id="KW-0418">Kinase</keyword>
<dbReference type="PRINTS" id="PR00344">
    <property type="entry name" value="BCTRLSENSOR"/>
</dbReference>
<dbReference type="InterPro" id="IPR050428">
    <property type="entry name" value="TCS_sensor_his_kinase"/>
</dbReference>
<dbReference type="InterPro" id="IPR004358">
    <property type="entry name" value="Sig_transdc_His_kin-like_C"/>
</dbReference>
<feature type="region of interest" description="Disordered" evidence="11">
    <location>
        <begin position="66"/>
        <end position="134"/>
    </location>
</feature>
<evidence type="ECO:0000256" key="11">
    <source>
        <dbReference type="SAM" id="MobiDB-lite"/>
    </source>
</evidence>
<proteinExistence type="predicted"/>
<gene>
    <name evidence="15" type="ORF">M0638_17545</name>
</gene>
<dbReference type="PANTHER" id="PTHR45436">
    <property type="entry name" value="SENSOR HISTIDINE KINASE YKOH"/>
    <property type="match status" value="1"/>
</dbReference>